<feature type="transmembrane region" description="Helical" evidence="5">
    <location>
        <begin position="169"/>
        <end position="188"/>
    </location>
</feature>
<reference evidence="9" key="1">
    <citation type="journal article" date="2019" name="Int. J. Syst. Evol. Microbiol.">
        <title>The Global Catalogue of Microorganisms (GCM) 10K type strain sequencing project: providing services to taxonomists for standard genome sequencing and annotation.</title>
        <authorList>
            <consortium name="The Broad Institute Genomics Platform"/>
            <consortium name="The Broad Institute Genome Sequencing Center for Infectious Disease"/>
            <person name="Wu L."/>
            <person name="Ma J."/>
        </authorList>
    </citation>
    <scope>NUCLEOTIDE SEQUENCE [LARGE SCALE GENOMIC DNA]</scope>
    <source>
        <strain evidence="9">CCUG 58938</strain>
    </source>
</reference>
<proteinExistence type="inferred from homology"/>
<keyword evidence="9" id="KW-1185">Reference proteome</keyword>
<name>A0ABW3K4A8_9BACT</name>
<keyword evidence="3 5" id="KW-1133">Transmembrane helix</keyword>
<evidence type="ECO:0000256" key="2">
    <source>
        <dbReference type="ARBA" id="ARBA00022692"/>
    </source>
</evidence>
<dbReference type="RefSeq" id="WP_377578893.1">
    <property type="nucleotide sequence ID" value="NZ_JBHTKA010000003.1"/>
</dbReference>
<accession>A0ABW3K4A8</accession>
<dbReference type="Pfam" id="PF00361">
    <property type="entry name" value="Proton_antipo_M"/>
    <property type="match status" value="1"/>
</dbReference>
<comment type="catalytic activity">
    <reaction evidence="5">
        <text>a quinone + NADH + 5 H(+)(in) = a quinol + NAD(+) + 4 H(+)(out)</text>
        <dbReference type="Rhea" id="RHEA:57888"/>
        <dbReference type="ChEBI" id="CHEBI:15378"/>
        <dbReference type="ChEBI" id="CHEBI:24646"/>
        <dbReference type="ChEBI" id="CHEBI:57540"/>
        <dbReference type="ChEBI" id="CHEBI:57945"/>
        <dbReference type="ChEBI" id="CHEBI:132124"/>
    </reaction>
</comment>
<gene>
    <name evidence="5" type="primary">nuoN</name>
    <name evidence="8" type="ORF">ACFQ21_11000</name>
</gene>
<sequence length="502" mass="55877">MENGLSLTLDHIFSSLFELSPEVILSIGILLVIVVGLVKKDHAITTLLTLLIFSFSFLFVLSDLDTLQQPLLLFQGMLRKDTFSLYLSALVDAAGILTVLMSWRNQREQSHLQEYYALIITVALGAHLLVMSTNFVMVFLSLELISISSYVLTGFSFDKKGAEGSLKYFLFGSVASAVMLYGISLFYGFTGTLEFLSEEFLKNLAGNITPLFFIAGLMVVSGFLYKLAAAPLHPWAPDVYEASPMPVVAFFSTVPKLAGIGVLTRFAMTLKMADQSYDWQSILSVIAILSLTIGNFSALLQKNTKRLMAYSSIAQAGFLLIGVVAFLPQGIHFMLFYATVYVAMNFVVFIYLQYFEKNGFVTIAEFEGIGKTFLWPCVFLLIGFVSLTGLPPTGGFTAKLFIFSSLWDAYQLSGKNILLWLLIFGLLNTVVSLFYYLRIPYYAFIKNRSINITTNILAFENLFGLVLVLLILLFFFSPGLLMGWINKITFVSVIRFPLSVIG</sequence>
<organism evidence="8 9">
    <name type="scientific">Ohtaekwangia kribbensis</name>
    <dbReference type="NCBI Taxonomy" id="688913"/>
    <lineage>
        <taxon>Bacteria</taxon>
        <taxon>Pseudomonadati</taxon>
        <taxon>Bacteroidota</taxon>
        <taxon>Cytophagia</taxon>
        <taxon>Cytophagales</taxon>
        <taxon>Fulvivirgaceae</taxon>
        <taxon>Ohtaekwangia</taxon>
    </lineage>
</organism>
<feature type="transmembrane region" description="Helical" evidence="5">
    <location>
        <begin position="279"/>
        <end position="300"/>
    </location>
</feature>
<evidence type="ECO:0000313" key="8">
    <source>
        <dbReference type="EMBL" id="MFD0999837.1"/>
    </source>
</evidence>
<feature type="transmembrane region" description="Helical" evidence="5">
    <location>
        <begin position="373"/>
        <end position="397"/>
    </location>
</feature>
<evidence type="ECO:0000259" key="7">
    <source>
        <dbReference type="Pfam" id="PF00361"/>
    </source>
</evidence>
<feature type="transmembrane region" description="Helical" evidence="5">
    <location>
        <begin position="307"/>
        <end position="327"/>
    </location>
</feature>
<evidence type="ECO:0000313" key="9">
    <source>
        <dbReference type="Proteomes" id="UP001597112"/>
    </source>
</evidence>
<protein>
    <recommendedName>
        <fullName evidence="5">NADH-quinone oxidoreductase subunit N</fullName>
        <ecNumber evidence="5">7.1.1.-</ecNumber>
    </recommendedName>
    <alternativeName>
        <fullName evidence="5">NADH dehydrogenase I subunit N</fullName>
    </alternativeName>
    <alternativeName>
        <fullName evidence="5">NDH-1 subunit N</fullName>
    </alternativeName>
</protein>
<dbReference type="PANTHER" id="PTHR22773">
    <property type="entry name" value="NADH DEHYDROGENASE"/>
    <property type="match status" value="1"/>
</dbReference>
<feature type="transmembrane region" description="Helical" evidence="5">
    <location>
        <begin position="457"/>
        <end position="476"/>
    </location>
</feature>
<dbReference type="EC" id="7.1.1.-" evidence="5"/>
<feature type="transmembrane region" description="Helical" evidence="5">
    <location>
        <begin position="138"/>
        <end position="157"/>
    </location>
</feature>
<comment type="caution">
    <text evidence="8">The sequence shown here is derived from an EMBL/GenBank/DDBJ whole genome shotgun (WGS) entry which is preliminary data.</text>
</comment>
<dbReference type="HAMAP" id="MF_00445">
    <property type="entry name" value="NDH1_NuoN_1"/>
    <property type="match status" value="1"/>
</dbReference>
<comment type="subcellular location">
    <subcellularLocation>
        <location evidence="5">Cell membrane</location>
        <topology evidence="5">Multi-pass membrane protein</topology>
    </subcellularLocation>
    <subcellularLocation>
        <location evidence="1">Endomembrane system</location>
        <topology evidence="1">Multi-pass membrane protein</topology>
    </subcellularLocation>
    <subcellularLocation>
        <location evidence="6">Membrane</location>
        <topology evidence="6">Multi-pass membrane protein</topology>
    </subcellularLocation>
</comment>
<feature type="transmembrane region" description="Helical" evidence="5">
    <location>
        <begin position="12"/>
        <end position="37"/>
    </location>
</feature>
<evidence type="ECO:0000256" key="5">
    <source>
        <dbReference type="HAMAP-Rule" id="MF_00445"/>
    </source>
</evidence>
<dbReference type="EMBL" id="JBHTKA010000003">
    <property type="protein sequence ID" value="MFD0999837.1"/>
    <property type="molecule type" value="Genomic_DNA"/>
</dbReference>
<dbReference type="InterPro" id="IPR010096">
    <property type="entry name" value="NADH-Q_OxRdtase_suN/2"/>
</dbReference>
<dbReference type="Proteomes" id="UP001597112">
    <property type="component" value="Unassembled WGS sequence"/>
</dbReference>
<feature type="transmembrane region" description="Helical" evidence="5">
    <location>
        <begin position="44"/>
        <end position="62"/>
    </location>
</feature>
<keyword evidence="5" id="KW-1003">Cell membrane</keyword>
<evidence type="ECO:0000256" key="4">
    <source>
        <dbReference type="ARBA" id="ARBA00023136"/>
    </source>
</evidence>
<evidence type="ECO:0000256" key="1">
    <source>
        <dbReference type="ARBA" id="ARBA00004127"/>
    </source>
</evidence>
<keyword evidence="5" id="KW-0813">Transport</keyword>
<keyword evidence="5" id="KW-0874">Quinone</keyword>
<feature type="transmembrane region" description="Helical" evidence="5">
    <location>
        <begin position="333"/>
        <end position="352"/>
    </location>
</feature>
<comment type="similarity">
    <text evidence="5">Belongs to the complex I subunit 2 family.</text>
</comment>
<keyword evidence="2 5" id="KW-0812">Transmembrane</keyword>
<feature type="transmembrane region" description="Helical" evidence="5">
    <location>
        <begin position="417"/>
        <end position="437"/>
    </location>
</feature>
<feature type="transmembrane region" description="Helical" evidence="5">
    <location>
        <begin position="82"/>
        <end position="103"/>
    </location>
</feature>
<comment type="function">
    <text evidence="5">NDH-1 shuttles electrons from NADH, via FMN and iron-sulfur (Fe-S) centers, to quinones in the respiratory chain. The immediate electron acceptor for the enzyme in this species is believed to be a menaquinone. Couples the redox reaction to proton translocation (for every two electrons transferred, four hydrogen ions are translocated across the cytoplasmic membrane), and thus conserves the redox energy in a proton gradient.</text>
</comment>
<feature type="transmembrane region" description="Helical" evidence="5">
    <location>
        <begin position="247"/>
        <end position="267"/>
    </location>
</feature>
<feature type="transmembrane region" description="Helical" evidence="5">
    <location>
        <begin position="208"/>
        <end position="227"/>
    </location>
</feature>
<keyword evidence="5" id="KW-1278">Translocase</keyword>
<feature type="transmembrane region" description="Helical" evidence="5">
    <location>
        <begin position="115"/>
        <end position="132"/>
    </location>
</feature>
<keyword evidence="5" id="KW-0520">NAD</keyword>
<feature type="domain" description="NADH:quinone oxidoreductase/Mrp antiporter transmembrane" evidence="7">
    <location>
        <begin position="132"/>
        <end position="412"/>
    </location>
</feature>
<dbReference type="InterPro" id="IPR001750">
    <property type="entry name" value="ND/Mrp_TM"/>
</dbReference>
<evidence type="ECO:0000256" key="6">
    <source>
        <dbReference type="RuleBase" id="RU000320"/>
    </source>
</evidence>
<comment type="subunit">
    <text evidence="5">NDH-1 is composed of 14 different subunits. Subunits NuoA, H, J, K, L, M, N constitute the membrane sector of the complex.</text>
</comment>
<keyword evidence="4 5" id="KW-0472">Membrane</keyword>
<evidence type="ECO:0000256" key="3">
    <source>
        <dbReference type="ARBA" id="ARBA00022989"/>
    </source>
</evidence>